<dbReference type="EMBL" id="PRDL01000001">
    <property type="protein sequence ID" value="MBE8718265.1"/>
    <property type="molecule type" value="Genomic_DNA"/>
</dbReference>
<dbReference type="PROSITE" id="PS50042">
    <property type="entry name" value="CNMP_BINDING_3"/>
    <property type="match status" value="1"/>
</dbReference>
<evidence type="ECO:0000313" key="3">
    <source>
        <dbReference type="Proteomes" id="UP000652567"/>
    </source>
</evidence>
<dbReference type="CDD" id="cd00038">
    <property type="entry name" value="CAP_ED"/>
    <property type="match status" value="1"/>
</dbReference>
<dbReference type="InterPro" id="IPR014710">
    <property type="entry name" value="RmlC-like_jellyroll"/>
</dbReference>
<protein>
    <submittedName>
        <fullName evidence="2">Crp/Fnr family transcriptional regulator</fullName>
    </submittedName>
</protein>
<organism evidence="2 3">
    <name type="scientific">Cellvibrio polysaccharolyticus</name>
    <dbReference type="NCBI Taxonomy" id="2082724"/>
    <lineage>
        <taxon>Bacteria</taxon>
        <taxon>Pseudomonadati</taxon>
        <taxon>Pseudomonadota</taxon>
        <taxon>Gammaproteobacteria</taxon>
        <taxon>Cellvibrionales</taxon>
        <taxon>Cellvibrionaceae</taxon>
        <taxon>Cellvibrio</taxon>
    </lineage>
</organism>
<reference evidence="2" key="1">
    <citation type="submission" date="2018-07" db="EMBL/GenBank/DDBJ databases">
        <title>Genome assembly of strain Ka43.</title>
        <authorList>
            <person name="Kukolya J."/>
            <person name="Nagy I."/>
            <person name="Horvath B."/>
            <person name="Toth A."/>
        </authorList>
    </citation>
    <scope>NUCLEOTIDE SEQUENCE</scope>
    <source>
        <strain evidence="2">KB43</strain>
    </source>
</reference>
<name>A0A928V6X4_9GAMM</name>
<sequence>MKKTQLESLAYHAMRETMHRYYPLSDDTWQRLTALCRFRELEKNAVLYSLGDIPVSFSFVHQGLFRVFITDAKGNEYNKNFFSEGMFPGSISALLQSQPSAFSIVALEPSVIIEIDFKGFRQLLNDCDDLKWYQIHYLEKNWLILKEAREVEIVQEDATSRYARFCENHPDWLARLPQHHIASHLGITPTQLSRIRKKISGHQPM</sequence>
<accession>A0A928V6X4</accession>
<dbReference type="Pfam" id="PF00027">
    <property type="entry name" value="cNMP_binding"/>
    <property type="match status" value="1"/>
</dbReference>
<comment type="caution">
    <text evidence="2">The sequence shown here is derived from an EMBL/GenBank/DDBJ whole genome shotgun (WGS) entry which is preliminary data.</text>
</comment>
<dbReference type="SMART" id="SM00100">
    <property type="entry name" value="cNMP"/>
    <property type="match status" value="1"/>
</dbReference>
<dbReference type="RefSeq" id="WP_193910682.1">
    <property type="nucleotide sequence ID" value="NZ_PRDL01000001.1"/>
</dbReference>
<dbReference type="SUPFAM" id="SSF51206">
    <property type="entry name" value="cAMP-binding domain-like"/>
    <property type="match status" value="1"/>
</dbReference>
<dbReference type="InterPro" id="IPR000595">
    <property type="entry name" value="cNMP-bd_dom"/>
</dbReference>
<gene>
    <name evidence="2" type="ORF">C4F51_13805</name>
</gene>
<evidence type="ECO:0000313" key="2">
    <source>
        <dbReference type="EMBL" id="MBE8718265.1"/>
    </source>
</evidence>
<dbReference type="InterPro" id="IPR018490">
    <property type="entry name" value="cNMP-bd_dom_sf"/>
</dbReference>
<feature type="domain" description="Cyclic nucleotide-binding" evidence="1">
    <location>
        <begin position="20"/>
        <end position="141"/>
    </location>
</feature>
<dbReference type="Gene3D" id="2.60.120.10">
    <property type="entry name" value="Jelly Rolls"/>
    <property type="match status" value="1"/>
</dbReference>
<dbReference type="Proteomes" id="UP000652567">
    <property type="component" value="Unassembled WGS sequence"/>
</dbReference>
<evidence type="ECO:0000259" key="1">
    <source>
        <dbReference type="PROSITE" id="PS50042"/>
    </source>
</evidence>
<dbReference type="AlphaFoldDB" id="A0A928V6X4"/>
<keyword evidence="3" id="KW-1185">Reference proteome</keyword>
<proteinExistence type="predicted"/>